<dbReference type="GO" id="GO:0006313">
    <property type="term" value="P:DNA transposition"/>
    <property type="evidence" value="ECO:0007669"/>
    <property type="project" value="InterPro"/>
</dbReference>
<dbReference type="EMBL" id="BJYE01000005">
    <property type="protein sequence ID" value="GEN56110.1"/>
    <property type="molecule type" value="Genomic_DNA"/>
</dbReference>
<proteinExistence type="predicted"/>
<dbReference type="GO" id="GO:0004803">
    <property type="term" value="F:transposase activity"/>
    <property type="evidence" value="ECO:0007669"/>
    <property type="project" value="InterPro"/>
</dbReference>
<feature type="coiled-coil region" evidence="1">
    <location>
        <begin position="36"/>
        <end position="63"/>
    </location>
</feature>
<evidence type="ECO:0000259" key="2">
    <source>
        <dbReference type="Pfam" id="PF02371"/>
    </source>
</evidence>
<dbReference type="STRING" id="442899.SAMN05720591_10632"/>
<dbReference type="Proteomes" id="UP000321400">
    <property type="component" value="Unassembled WGS sequence"/>
</dbReference>
<evidence type="ECO:0000313" key="4">
    <source>
        <dbReference type="Proteomes" id="UP000321400"/>
    </source>
</evidence>
<name>A0A511WZI5_9BACI</name>
<dbReference type="AlphaFoldDB" id="A0A511WZI5"/>
<dbReference type="InterPro" id="IPR047650">
    <property type="entry name" value="Transpos_IS110"/>
</dbReference>
<feature type="domain" description="Transposase IS116/IS110/IS902 C-terminal" evidence="2">
    <location>
        <begin position="68"/>
        <end position="151"/>
    </location>
</feature>
<keyword evidence="4" id="KW-1185">Reference proteome</keyword>
<sequence>MDIINTSEDVLLEEVNKVTKRSVGIRVGLKMARQEMAYLMDQYHGLAERLASLENELVTLVMEVPGAEEMMNIKGIGAMTVVAFFSEVGDITQYRDPRQIIKLAGLNLKMNQSGLHKGRTSITKRGRKRLRNILYQVAIPLAKHNAAFSQLHDYYRTRANNPLTGKQSFIALARKLIKIFYVIGTRKCAFDPQRMMQDIPSLQGIQETA</sequence>
<dbReference type="Pfam" id="PF02371">
    <property type="entry name" value="Transposase_20"/>
    <property type="match status" value="1"/>
</dbReference>
<dbReference type="PANTHER" id="PTHR33055">
    <property type="entry name" value="TRANSPOSASE FOR INSERTION SEQUENCE ELEMENT IS1111A"/>
    <property type="match status" value="1"/>
</dbReference>
<dbReference type="InterPro" id="IPR003346">
    <property type="entry name" value="Transposase_20"/>
</dbReference>
<accession>A0A511WZI5</accession>
<evidence type="ECO:0000256" key="1">
    <source>
        <dbReference type="SAM" id="Coils"/>
    </source>
</evidence>
<reference evidence="3 4" key="1">
    <citation type="submission" date="2019-07" db="EMBL/GenBank/DDBJ databases">
        <title>Whole genome shotgun sequence of Halolactibacillus alkaliphilus NBRC 103919.</title>
        <authorList>
            <person name="Hosoyama A."/>
            <person name="Uohara A."/>
            <person name="Ohji S."/>
            <person name="Ichikawa N."/>
        </authorList>
    </citation>
    <scope>NUCLEOTIDE SEQUENCE [LARGE SCALE GENOMIC DNA]</scope>
    <source>
        <strain evidence="3 4">NBRC 103919</strain>
    </source>
</reference>
<gene>
    <name evidence="3" type="ORF">HAL01_05740</name>
</gene>
<protein>
    <recommendedName>
        <fullName evidence="2">Transposase IS116/IS110/IS902 C-terminal domain-containing protein</fullName>
    </recommendedName>
</protein>
<evidence type="ECO:0000313" key="3">
    <source>
        <dbReference type="EMBL" id="GEN56110.1"/>
    </source>
</evidence>
<dbReference type="GO" id="GO:0003677">
    <property type="term" value="F:DNA binding"/>
    <property type="evidence" value="ECO:0007669"/>
    <property type="project" value="InterPro"/>
</dbReference>
<comment type="caution">
    <text evidence="3">The sequence shown here is derived from an EMBL/GenBank/DDBJ whole genome shotgun (WGS) entry which is preliminary data.</text>
</comment>
<organism evidence="3 4">
    <name type="scientific">Halolactibacillus alkaliphilus</name>
    <dbReference type="NCBI Taxonomy" id="442899"/>
    <lineage>
        <taxon>Bacteria</taxon>
        <taxon>Bacillati</taxon>
        <taxon>Bacillota</taxon>
        <taxon>Bacilli</taxon>
        <taxon>Bacillales</taxon>
        <taxon>Bacillaceae</taxon>
        <taxon>Halolactibacillus</taxon>
    </lineage>
</organism>
<keyword evidence="1" id="KW-0175">Coiled coil</keyword>